<comment type="similarity">
    <text evidence="5">Belongs to the Omp25/RopB family.</text>
</comment>
<comment type="subcellular location">
    <subcellularLocation>
        <location evidence="1">Cell outer membrane</location>
    </subcellularLocation>
</comment>
<dbReference type="PANTHER" id="PTHR34001:SF3">
    <property type="entry name" value="BLL7405 PROTEIN"/>
    <property type="match status" value="1"/>
</dbReference>
<name>A0AAE7NWC7_9BRAD</name>
<dbReference type="EMBL" id="CP030050">
    <property type="protein sequence ID" value="QOZ72972.1"/>
    <property type="molecule type" value="Genomic_DNA"/>
</dbReference>
<evidence type="ECO:0000256" key="4">
    <source>
        <dbReference type="ARBA" id="ARBA00023237"/>
    </source>
</evidence>
<dbReference type="GO" id="GO:0009279">
    <property type="term" value="C:cell outer membrane"/>
    <property type="evidence" value="ECO:0007669"/>
    <property type="project" value="UniProtKB-SubCell"/>
</dbReference>
<evidence type="ECO:0000259" key="7">
    <source>
        <dbReference type="Pfam" id="PF13505"/>
    </source>
</evidence>
<dbReference type="InterPro" id="IPR011250">
    <property type="entry name" value="OMP/PagP_B-barrel"/>
</dbReference>
<dbReference type="KEGG" id="barh:WN72_46900"/>
<evidence type="ECO:0000313" key="9">
    <source>
        <dbReference type="Proteomes" id="UP000594015"/>
    </source>
</evidence>
<organism evidence="8 9">
    <name type="scientific">Bradyrhizobium arachidis</name>
    <dbReference type="NCBI Taxonomy" id="858423"/>
    <lineage>
        <taxon>Bacteria</taxon>
        <taxon>Pseudomonadati</taxon>
        <taxon>Pseudomonadota</taxon>
        <taxon>Alphaproteobacteria</taxon>
        <taxon>Hyphomicrobiales</taxon>
        <taxon>Nitrobacteraceae</taxon>
        <taxon>Bradyrhizobium</taxon>
    </lineage>
</organism>
<dbReference type="Pfam" id="PF13505">
    <property type="entry name" value="OMP_b-brl"/>
    <property type="match status" value="1"/>
</dbReference>
<feature type="domain" description="Outer membrane protein beta-barrel" evidence="7">
    <location>
        <begin position="39"/>
        <end position="270"/>
    </location>
</feature>
<evidence type="ECO:0000256" key="5">
    <source>
        <dbReference type="ARBA" id="ARBA00038306"/>
    </source>
</evidence>
<dbReference type="PANTHER" id="PTHR34001">
    <property type="entry name" value="BLL7405 PROTEIN"/>
    <property type="match status" value="1"/>
</dbReference>
<keyword evidence="4" id="KW-0998">Cell outer membrane</keyword>
<dbReference type="RefSeq" id="WP_027563267.1">
    <property type="nucleotide sequence ID" value="NZ_AXAD01000016.1"/>
</dbReference>
<evidence type="ECO:0000256" key="6">
    <source>
        <dbReference type="SAM" id="SignalP"/>
    </source>
</evidence>
<gene>
    <name evidence="8" type="ORF">WN72_46900</name>
</gene>
<evidence type="ECO:0000313" key="8">
    <source>
        <dbReference type="EMBL" id="QOZ72972.1"/>
    </source>
</evidence>
<evidence type="ECO:0000256" key="3">
    <source>
        <dbReference type="ARBA" id="ARBA00023136"/>
    </source>
</evidence>
<protein>
    <submittedName>
        <fullName evidence="8">Porin family protein</fullName>
    </submittedName>
</protein>
<evidence type="ECO:0000256" key="2">
    <source>
        <dbReference type="ARBA" id="ARBA00022729"/>
    </source>
</evidence>
<evidence type="ECO:0000256" key="1">
    <source>
        <dbReference type="ARBA" id="ARBA00004442"/>
    </source>
</evidence>
<reference evidence="8 9" key="1">
    <citation type="submission" date="2018-06" db="EMBL/GenBank/DDBJ databases">
        <title>Comparative genomics of Bradyrhizobium nodulating Arachidis hypogaea.</title>
        <authorList>
            <person name="Li Y."/>
        </authorList>
    </citation>
    <scope>NUCLEOTIDE SEQUENCE [LARGE SCALE GENOMIC DNA]</scope>
    <source>
        <strain evidence="8 9">CCBAU 051107</strain>
    </source>
</reference>
<dbReference type="SUPFAM" id="SSF56925">
    <property type="entry name" value="OMPA-like"/>
    <property type="match status" value="1"/>
</dbReference>
<dbReference type="Gene3D" id="2.40.160.20">
    <property type="match status" value="1"/>
</dbReference>
<keyword evidence="2 6" id="KW-0732">Signal</keyword>
<dbReference type="AlphaFoldDB" id="A0AAE7NWC7"/>
<proteinExistence type="inferred from homology"/>
<keyword evidence="3" id="KW-0472">Membrane</keyword>
<accession>A0AAE7NWC7</accession>
<feature type="signal peptide" evidence="6">
    <location>
        <begin position="1"/>
        <end position="23"/>
    </location>
</feature>
<dbReference type="InterPro" id="IPR027385">
    <property type="entry name" value="Beta-barrel_OMP"/>
</dbReference>
<dbReference type="Proteomes" id="UP000594015">
    <property type="component" value="Chromosome"/>
</dbReference>
<dbReference type="InterPro" id="IPR051692">
    <property type="entry name" value="OMP-like"/>
</dbReference>
<sequence length="279" mass="29110">MVKSALRIAAISVSVLMPGVVSAADMAVKARPAPVPVFSWSGCYVGGNAGYSRAEVRSDGTPNAIFAGLTPVGTAAILTSASAAKVTPDGVTAGLGIGCNYQKGIFVIGAEGDINYSDLGAQQIRGPFANAAPISPYTWEERFHSNWFATARARAGVVVAERSLLYVTGGAAFAEFNWLKALDFPGFVGFRYQASASDTKLGWVVGAGWEYAFNNNWSAKVEYLHMDFGSSSGITPTPPAPAAGAGAGAAWSISNNFREDVVRLGVNYRFSGGAIVAKY</sequence>
<feature type="chain" id="PRO_5042184168" evidence="6">
    <location>
        <begin position="24"/>
        <end position="279"/>
    </location>
</feature>